<feature type="compositionally biased region" description="Pro residues" evidence="1">
    <location>
        <begin position="511"/>
        <end position="521"/>
    </location>
</feature>
<gene>
    <name evidence="3" type="ORF">CU098_004808</name>
</gene>
<accession>A0A367KBP9</accession>
<dbReference type="AlphaFoldDB" id="A0A367KBP9"/>
<comment type="caution">
    <text evidence="3">The sequence shown here is derived from an EMBL/GenBank/DDBJ whole genome shotgun (WGS) entry which is preliminary data.</text>
</comment>
<evidence type="ECO:0000313" key="3">
    <source>
        <dbReference type="EMBL" id="RCH99635.1"/>
    </source>
</evidence>
<dbReference type="STRING" id="4846.A0A367KBP9"/>
<feature type="domain" description="Arrestin C-terminal-like" evidence="2">
    <location>
        <begin position="205"/>
        <end position="345"/>
    </location>
</feature>
<feature type="compositionally biased region" description="Acidic residues" evidence="1">
    <location>
        <begin position="535"/>
        <end position="544"/>
    </location>
</feature>
<dbReference type="EMBL" id="PJQM01001928">
    <property type="protein sequence ID" value="RCH99635.1"/>
    <property type="molecule type" value="Genomic_DNA"/>
</dbReference>
<dbReference type="InterPro" id="IPR011022">
    <property type="entry name" value="Arrestin_C-like"/>
</dbReference>
<sequence length="670" mass="75437">MAPLDIKIEIVLDKNNVKYYPGDSIEAKIFLTSNQNCSLHDFRLNWTGLIQVQPVQFNKENRIYFNECWKLGPTLIKSNTKTSKGNSNVPFYHTRLILSSNNYDPEPRLDLPKNKTVGLSFVVHVPNDRPLPSCTELNASPNKIMYFLEAFILDQDSKLFLTQKSVPVYEAIYTRTPDMMIPQRIEQVFMVSLFTQEKKEFASAMRVTLPCRGSQAGIAIPVSISIWNNMEFTRRQGISVSLFRINQILANRRAYTSQGEKIHRVVADLDITGQDSHNNQKMQVIRVGLPIPKGTMPTITFEQSQLISVSYFIRVQIFAQEGVYTTSEGKKSQFMMVDLPFIVGTLTTPSFTTSSSSSSPVITPLSSPGQTYNSLSSVLNTHQPNMQPSFDSYSSSGKSITDPTSPTLGSVSPESTKKSPRGSISGIFRKSSTGGASVSSGQSSSDNEKKKKSVFSTLKLYSRSKKQTEEPQPEVNPTVIMTPKNEQRGVFNLFDDNITDDELDDNKKNVPPTPAIVPQPEQPTKQSAKVFNMFPDDDSDEEEQKQEPIKEPESQARVFNMFPDDDSDEEGEEMPAKETMDQQPKVFQMFEDDDSDSDESVVRDLQVSTNQAELLQDERVKPHHQEQKPNEVIYKPNTLDDSTTDEENFHDDLLSALALREKLLLSNHDK</sequence>
<reference evidence="3 4" key="1">
    <citation type="journal article" date="2018" name="G3 (Bethesda)">
        <title>Phylogenetic and Phylogenomic Definition of Rhizopus Species.</title>
        <authorList>
            <person name="Gryganskyi A.P."/>
            <person name="Golan J."/>
            <person name="Dolatabadi S."/>
            <person name="Mondo S."/>
            <person name="Robb S."/>
            <person name="Idnurm A."/>
            <person name="Muszewska A."/>
            <person name="Steczkiewicz K."/>
            <person name="Masonjones S."/>
            <person name="Liao H.L."/>
            <person name="Gajdeczka M.T."/>
            <person name="Anike F."/>
            <person name="Vuek A."/>
            <person name="Anishchenko I.M."/>
            <person name="Voigt K."/>
            <person name="de Hoog G.S."/>
            <person name="Smith M.E."/>
            <person name="Heitman J."/>
            <person name="Vilgalys R."/>
            <person name="Stajich J.E."/>
        </authorList>
    </citation>
    <scope>NUCLEOTIDE SEQUENCE [LARGE SCALE GENOMIC DNA]</scope>
    <source>
        <strain evidence="3 4">LSU 92-RS-03</strain>
    </source>
</reference>
<evidence type="ECO:0000256" key="1">
    <source>
        <dbReference type="SAM" id="MobiDB-lite"/>
    </source>
</evidence>
<feature type="compositionally biased region" description="Acidic residues" evidence="1">
    <location>
        <begin position="563"/>
        <end position="573"/>
    </location>
</feature>
<feature type="compositionally biased region" description="Low complexity" evidence="1">
    <location>
        <begin position="431"/>
        <end position="445"/>
    </location>
</feature>
<evidence type="ECO:0000313" key="4">
    <source>
        <dbReference type="Proteomes" id="UP000253551"/>
    </source>
</evidence>
<dbReference type="Gene3D" id="2.60.40.640">
    <property type="match status" value="2"/>
</dbReference>
<feature type="compositionally biased region" description="Basic and acidic residues" evidence="1">
    <location>
        <begin position="616"/>
        <end position="629"/>
    </location>
</feature>
<dbReference type="Pfam" id="PF02752">
    <property type="entry name" value="Arrestin_C"/>
    <property type="match status" value="1"/>
</dbReference>
<dbReference type="InterPro" id="IPR014752">
    <property type="entry name" value="Arrestin-like_C"/>
</dbReference>
<protein>
    <recommendedName>
        <fullName evidence="2">Arrestin C-terminal-like domain-containing protein</fullName>
    </recommendedName>
</protein>
<feature type="compositionally biased region" description="Polar residues" evidence="1">
    <location>
        <begin position="373"/>
        <end position="414"/>
    </location>
</feature>
<dbReference type="Proteomes" id="UP000253551">
    <property type="component" value="Unassembled WGS sequence"/>
</dbReference>
<feature type="compositionally biased region" description="Acidic residues" evidence="1">
    <location>
        <begin position="590"/>
        <end position="599"/>
    </location>
</feature>
<feature type="compositionally biased region" description="Basic and acidic residues" evidence="1">
    <location>
        <begin position="545"/>
        <end position="554"/>
    </location>
</feature>
<dbReference type="OrthoDB" id="2283785at2759"/>
<proteinExistence type="predicted"/>
<evidence type="ECO:0000259" key="2">
    <source>
        <dbReference type="Pfam" id="PF02752"/>
    </source>
</evidence>
<organism evidence="3 4">
    <name type="scientific">Rhizopus stolonifer</name>
    <name type="common">Rhizopus nigricans</name>
    <dbReference type="NCBI Taxonomy" id="4846"/>
    <lineage>
        <taxon>Eukaryota</taxon>
        <taxon>Fungi</taxon>
        <taxon>Fungi incertae sedis</taxon>
        <taxon>Mucoromycota</taxon>
        <taxon>Mucoromycotina</taxon>
        <taxon>Mucoromycetes</taxon>
        <taxon>Mucorales</taxon>
        <taxon>Mucorineae</taxon>
        <taxon>Rhizopodaceae</taxon>
        <taxon>Rhizopus</taxon>
    </lineage>
</organism>
<name>A0A367KBP9_RHIST</name>
<keyword evidence="4" id="KW-1185">Reference proteome</keyword>
<feature type="region of interest" description="Disordered" evidence="1">
    <location>
        <begin position="373"/>
        <end position="646"/>
    </location>
</feature>